<organism evidence="1 2">
    <name type="scientific">Senna tora</name>
    <dbReference type="NCBI Taxonomy" id="362788"/>
    <lineage>
        <taxon>Eukaryota</taxon>
        <taxon>Viridiplantae</taxon>
        <taxon>Streptophyta</taxon>
        <taxon>Embryophyta</taxon>
        <taxon>Tracheophyta</taxon>
        <taxon>Spermatophyta</taxon>
        <taxon>Magnoliopsida</taxon>
        <taxon>eudicotyledons</taxon>
        <taxon>Gunneridae</taxon>
        <taxon>Pentapetalae</taxon>
        <taxon>rosids</taxon>
        <taxon>fabids</taxon>
        <taxon>Fabales</taxon>
        <taxon>Fabaceae</taxon>
        <taxon>Caesalpinioideae</taxon>
        <taxon>Cassia clade</taxon>
        <taxon>Senna</taxon>
    </lineage>
</organism>
<dbReference type="Proteomes" id="UP000634136">
    <property type="component" value="Unassembled WGS sequence"/>
</dbReference>
<accession>A0A834TIG0</accession>
<dbReference type="AlphaFoldDB" id="A0A834TIG0"/>
<comment type="caution">
    <text evidence="1">The sequence shown here is derived from an EMBL/GenBank/DDBJ whole genome shotgun (WGS) entry which is preliminary data.</text>
</comment>
<evidence type="ECO:0000313" key="1">
    <source>
        <dbReference type="EMBL" id="KAF7821716.1"/>
    </source>
</evidence>
<proteinExistence type="predicted"/>
<reference evidence="1" key="1">
    <citation type="submission" date="2020-09" db="EMBL/GenBank/DDBJ databases">
        <title>Genome-Enabled Discovery of Anthraquinone Biosynthesis in Senna tora.</title>
        <authorList>
            <person name="Kang S.-H."/>
            <person name="Pandey R.P."/>
            <person name="Lee C.-M."/>
            <person name="Sim J.-S."/>
            <person name="Jeong J.-T."/>
            <person name="Choi B.-S."/>
            <person name="Jung M."/>
            <person name="Ginzburg D."/>
            <person name="Zhao K."/>
            <person name="Won S.Y."/>
            <person name="Oh T.-J."/>
            <person name="Yu Y."/>
            <person name="Kim N.-H."/>
            <person name="Lee O.R."/>
            <person name="Lee T.-H."/>
            <person name="Bashyal P."/>
            <person name="Kim T.-S."/>
            <person name="Lee W.-H."/>
            <person name="Kawkins C."/>
            <person name="Kim C.-K."/>
            <person name="Kim J.S."/>
            <person name="Ahn B.O."/>
            <person name="Rhee S.Y."/>
            <person name="Sohng J.K."/>
        </authorList>
    </citation>
    <scope>NUCLEOTIDE SEQUENCE</scope>
    <source>
        <tissue evidence="1">Leaf</tissue>
    </source>
</reference>
<evidence type="ECO:0000313" key="2">
    <source>
        <dbReference type="Proteomes" id="UP000634136"/>
    </source>
</evidence>
<gene>
    <name evidence="1" type="ORF">G2W53_027171</name>
</gene>
<sequence length="190" mass="21364">METLPNLQVTDQTSDFQSKLGRVDSYSLSQNRFRSDFGLPIKAGSHRFGLDQAFAFQSKLGLTDRASAFQSKLGLTGSYSLSQNRFGLDRASAFSSKLDLIGLYSLSQNRLSLDRASTFQSKLGLTTFCSLSRSRVMAAWKYVMGNRPYRVRKYLPGYSRLVHELSMALFFILLLVQQLKKTSFPEGLSL</sequence>
<protein>
    <submittedName>
        <fullName evidence="1">Uncharacterized protein</fullName>
    </submittedName>
</protein>
<dbReference type="EMBL" id="JAAIUW010000008">
    <property type="protein sequence ID" value="KAF7821716.1"/>
    <property type="molecule type" value="Genomic_DNA"/>
</dbReference>
<name>A0A834TIG0_9FABA</name>
<keyword evidence="2" id="KW-1185">Reference proteome</keyword>